<feature type="binding site" evidence="11">
    <location>
        <position position="234"/>
    </location>
    <ligand>
        <name>ATP</name>
        <dbReference type="ChEBI" id="CHEBI:30616"/>
    </ligand>
</feature>
<keyword evidence="4 11" id="KW-0547">Nucleotide-binding</keyword>
<evidence type="ECO:0000256" key="12">
    <source>
        <dbReference type="RuleBase" id="RU000304"/>
    </source>
</evidence>
<keyword evidence="2" id="KW-0808">Transferase</keyword>
<dbReference type="GO" id="GO:0005737">
    <property type="term" value="C:cytoplasm"/>
    <property type="evidence" value="ECO:0007669"/>
    <property type="project" value="TreeGrafter"/>
</dbReference>
<proteinExistence type="inferred from homology"/>
<name>A0AAV3R7S4_LITER</name>
<dbReference type="Gene3D" id="3.30.200.20">
    <property type="entry name" value="Phosphorylase Kinase, domain 1"/>
    <property type="match status" value="1"/>
</dbReference>
<keyword evidence="8" id="KW-0829">Tyrosine-protein kinase</keyword>
<dbReference type="InterPro" id="IPR017441">
    <property type="entry name" value="Protein_kinase_ATP_BS"/>
</dbReference>
<evidence type="ECO:0000256" key="3">
    <source>
        <dbReference type="ARBA" id="ARBA00022723"/>
    </source>
</evidence>
<dbReference type="EC" id="2.7.10.2" evidence="1"/>
<dbReference type="InterPro" id="IPR008271">
    <property type="entry name" value="Ser/Thr_kinase_AS"/>
</dbReference>
<dbReference type="FunFam" id="3.30.200.20:FF:000356">
    <property type="entry name" value="WEE protein kinase"/>
    <property type="match status" value="1"/>
</dbReference>
<organism evidence="14 15">
    <name type="scientific">Lithospermum erythrorhizon</name>
    <name type="common">Purple gromwell</name>
    <name type="synonym">Lithospermum officinale var. erythrorhizon</name>
    <dbReference type="NCBI Taxonomy" id="34254"/>
    <lineage>
        <taxon>Eukaryota</taxon>
        <taxon>Viridiplantae</taxon>
        <taxon>Streptophyta</taxon>
        <taxon>Embryophyta</taxon>
        <taxon>Tracheophyta</taxon>
        <taxon>Spermatophyta</taxon>
        <taxon>Magnoliopsida</taxon>
        <taxon>eudicotyledons</taxon>
        <taxon>Gunneridae</taxon>
        <taxon>Pentapetalae</taxon>
        <taxon>asterids</taxon>
        <taxon>lamiids</taxon>
        <taxon>Boraginales</taxon>
        <taxon>Boraginaceae</taxon>
        <taxon>Boraginoideae</taxon>
        <taxon>Lithospermeae</taxon>
        <taxon>Lithospermum</taxon>
    </lineage>
</organism>
<dbReference type="InterPro" id="IPR000719">
    <property type="entry name" value="Prot_kinase_dom"/>
</dbReference>
<evidence type="ECO:0000256" key="7">
    <source>
        <dbReference type="ARBA" id="ARBA00022842"/>
    </source>
</evidence>
<dbReference type="GO" id="GO:0004715">
    <property type="term" value="F:non-membrane spanning protein tyrosine kinase activity"/>
    <property type="evidence" value="ECO:0007669"/>
    <property type="project" value="UniProtKB-EC"/>
</dbReference>
<feature type="domain" description="Protein kinase" evidence="13">
    <location>
        <begin position="205"/>
        <end position="449"/>
    </location>
</feature>
<dbReference type="Pfam" id="PF00069">
    <property type="entry name" value="Pkinase"/>
    <property type="match status" value="1"/>
</dbReference>
<dbReference type="SMART" id="SM00220">
    <property type="entry name" value="S_TKc"/>
    <property type="match status" value="1"/>
</dbReference>
<keyword evidence="5 14" id="KW-0418">Kinase</keyword>
<dbReference type="PANTHER" id="PTHR11042:SF185">
    <property type="entry name" value="WEE1-LIKE PROTEIN KINASE"/>
    <property type="match status" value="1"/>
</dbReference>
<dbReference type="Proteomes" id="UP001454036">
    <property type="component" value="Unassembled WGS sequence"/>
</dbReference>
<keyword evidence="3" id="KW-0479">Metal-binding</keyword>
<evidence type="ECO:0000256" key="6">
    <source>
        <dbReference type="ARBA" id="ARBA00022840"/>
    </source>
</evidence>
<dbReference type="AlphaFoldDB" id="A0AAV3R7S4"/>
<evidence type="ECO:0000256" key="11">
    <source>
        <dbReference type="PROSITE-ProRule" id="PRU10141"/>
    </source>
</evidence>
<dbReference type="GO" id="GO:0005524">
    <property type="term" value="F:ATP binding"/>
    <property type="evidence" value="ECO:0007669"/>
    <property type="project" value="UniProtKB-UniRule"/>
</dbReference>
<dbReference type="EMBL" id="BAABME010008129">
    <property type="protein sequence ID" value="GAA0172444.1"/>
    <property type="molecule type" value="Genomic_DNA"/>
</dbReference>
<evidence type="ECO:0000256" key="10">
    <source>
        <dbReference type="ARBA" id="ARBA00067836"/>
    </source>
</evidence>
<dbReference type="GO" id="GO:0005634">
    <property type="term" value="C:nucleus"/>
    <property type="evidence" value="ECO:0007669"/>
    <property type="project" value="TreeGrafter"/>
</dbReference>
<evidence type="ECO:0000256" key="8">
    <source>
        <dbReference type="ARBA" id="ARBA00023137"/>
    </source>
</evidence>
<evidence type="ECO:0000259" key="13">
    <source>
        <dbReference type="PROSITE" id="PS50011"/>
    </source>
</evidence>
<evidence type="ECO:0000256" key="2">
    <source>
        <dbReference type="ARBA" id="ARBA00022679"/>
    </source>
</evidence>
<dbReference type="PROSITE" id="PS00107">
    <property type="entry name" value="PROTEIN_KINASE_ATP"/>
    <property type="match status" value="1"/>
</dbReference>
<reference evidence="14 15" key="1">
    <citation type="submission" date="2024-01" db="EMBL/GenBank/DDBJ databases">
        <title>The complete chloroplast genome sequence of Lithospermum erythrorhizon: insights into the phylogenetic relationship among Boraginaceae species and the maternal lineages of purple gromwells.</title>
        <authorList>
            <person name="Okada T."/>
            <person name="Watanabe K."/>
        </authorList>
    </citation>
    <scope>NUCLEOTIDE SEQUENCE [LARGE SCALE GENOMIC DNA]</scope>
</reference>
<dbReference type="FunFam" id="1.10.510.10:FF:000531">
    <property type="entry name" value="Wee1-like protein kinase"/>
    <property type="match status" value="1"/>
</dbReference>
<dbReference type="InterPro" id="IPR050339">
    <property type="entry name" value="CC_SR_Kinase"/>
</dbReference>
<comment type="caution">
    <text evidence="14">The sequence shown here is derived from an EMBL/GenBank/DDBJ whole genome shotgun (WGS) entry which is preliminary data.</text>
</comment>
<sequence>MKRKSQTESSFTKKKLNNHKNEVKGSLINPFTFQLGEISLTNQQSTPRFQSVLDSVEAQSELGIIPPPPTFDEILSQDFFCTPDYITPDAAAIAYNFHKDNIPCPKSPEKDKAATKRQRLVLEEDICGREEWDNDTASEKRNGYVSQSAVALRCRVMPPPCIMNPYLNKSSDIDGDTFGNRRSKHEGVQPETIGGVGLSRYRADFHEIERIGNGNFSCVFKALKRIDGCLYAVKRSLKKLQKDTERRKALMEVQAMAALGSHQNIVRYYTSWFEDDHLYIQMELCDCNVSMSQSYKPCTEDEVLEALHQIAKALQHMHERGIAHLDVKPDNIYVREGAYKLGDFGCSSLLDSSLPIEEGDARYMPQEILNEKYDHLEKVDIFSLGVTIYEFVRGSAFPESGTNFMVLREGKMHLLPGHSMPFQNLLKVMMDPDPVRRPSAKDIIASEAVRGISGVAPHRDIRSVSTMRAMDCLEMNSIDRMLPT</sequence>
<keyword evidence="15" id="KW-1185">Reference proteome</keyword>
<dbReference type="SUPFAM" id="SSF56112">
    <property type="entry name" value="Protein kinase-like (PK-like)"/>
    <property type="match status" value="1"/>
</dbReference>
<evidence type="ECO:0000256" key="1">
    <source>
        <dbReference type="ARBA" id="ARBA00011903"/>
    </source>
</evidence>
<evidence type="ECO:0000313" key="15">
    <source>
        <dbReference type="Proteomes" id="UP001454036"/>
    </source>
</evidence>
<comment type="similarity">
    <text evidence="9">Belongs to the protein kinase superfamily. Ser/Thr protein kinase family. GCN2 subfamily.</text>
</comment>
<evidence type="ECO:0000256" key="4">
    <source>
        <dbReference type="ARBA" id="ARBA00022741"/>
    </source>
</evidence>
<evidence type="ECO:0000256" key="5">
    <source>
        <dbReference type="ARBA" id="ARBA00022777"/>
    </source>
</evidence>
<dbReference type="GO" id="GO:0046872">
    <property type="term" value="F:metal ion binding"/>
    <property type="evidence" value="ECO:0007669"/>
    <property type="project" value="UniProtKB-KW"/>
</dbReference>
<dbReference type="PROSITE" id="PS00108">
    <property type="entry name" value="PROTEIN_KINASE_ST"/>
    <property type="match status" value="1"/>
</dbReference>
<dbReference type="PANTHER" id="PTHR11042">
    <property type="entry name" value="EUKARYOTIC TRANSLATION INITIATION FACTOR 2-ALPHA KINASE EIF2-ALPHA KINASE -RELATED"/>
    <property type="match status" value="1"/>
</dbReference>
<keyword evidence="12 14" id="KW-0723">Serine/threonine-protein kinase</keyword>
<evidence type="ECO:0000256" key="9">
    <source>
        <dbReference type="ARBA" id="ARBA00037982"/>
    </source>
</evidence>
<dbReference type="Gene3D" id="1.10.510.10">
    <property type="entry name" value="Transferase(Phosphotransferase) domain 1"/>
    <property type="match status" value="1"/>
</dbReference>
<protein>
    <recommendedName>
        <fullName evidence="10">Wee1-like protein kinase</fullName>
        <ecNumber evidence="1">2.7.10.2</ecNumber>
    </recommendedName>
</protein>
<accession>A0AAV3R7S4</accession>
<gene>
    <name evidence="14" type="ORF">LIER_26270</name>
</gene>
<keyword evidence="7" id="KW-0460">Magnesium</keyword>
<keyword evidence="6 11" id="KW-0067">ATP-binding</keyword>
<dbReference type="InterPro" id="IPR011009">
    <property type="entry name" value="Kinase-like_dom_sf"/>
</dbReference>
<dbReference type="GO" id="GO:0004674">
    <property type="term" value="F:protein serine/threonine kinase activity"/>
    <property type="evidence" value="ECO:0007669"/>
    <property type="project" value="UniProtKB-KW"/>
</dbReference>
<evidence type="ECO:0000313" key="14">
    <source>
        <dbReference type="EMBL" id="GAA0172444.1"/>
    </source>
</evidence>
<dbReference type="PROSITE" id="PS50011">
    <property type="entry name" value="PROTEIN_KINASE_DOM"/>
    <property type="match status" value="1"/>
</dbReference>